<dbReference type="RefSeq" id="WP_140653547.1">
    <property type="nucleotide sequence ID" value="NZ_RCZO01000007.1"/>
</dbReference>
<dbReference type="InterPro" id="IPR020056">
    <property type="entry name" value="Rbsml_bL25/Gln-tRNA_synth_N"/>
</dbReference>
<dbReference type="InterPro" id="IPR001021">
    <property type="entry name" value="Ribosomal_bL25_long"/>
</dbReference>
<evidence type="ECO:0000256" key="4">
    <source>
        <dbReference type="ARBA" id="ARBA00023274"/>
    </source>
</evidence>
<accession>A0A502C2S1</accession>
<comment type="function">
    <text evidence="5">This is one of the proteins that binds to the 5S RNA in the ribosome where it forms part of the central protuberance.</text>
</comment>
<dbReference type="EMBL" id="RCZO01000007">
    <property type="protein sequence ID" value="TPG07447.1"/>
    <property type="molecule type" value="Genomic_DNA"/>
</dbReference>
<proteinExistence type="inferred from homology"/>
<dbReference type="AlphaFoldDB" id="A0A502C2S1"/>
<dbReference type="CDD" id="cd00495">
    <property type="entry name" value="Ribosomal_L25_TL5_CTC"/>
    <property type="match status" value="1"/>
</dbReference>
<protein>
    <recommendedName>
        <fullName evidence="5">Large ribosomal subunit protein bL25</fullName>
    </recommendedName>
    <alternativeName>
        <fullName evidence="5">General stress protein CTC</fullName>
    </alternativeName>
</protein>
<evidence type="ECO:0000256" key="2">
    <source>
        <dbReference type="ARBA" id="ARBA00022884"/>
    </source>
</evidence>
<dbReference type="Proteomes" id="UP000319486">
    <property type="component" value="Unassembled WGS sequence"/>
</dbReference>
<dbReference type="Gene3D" id="2.40.240.10">
    <property type="entry name" value="Ribosomal Protein L25, Chain P"/>
    <property type="match status" value="1"/>
</dbReference>
<name>A0A502C2S1_9GAMM</name>
<keyword evidence="2 5" id="KW-0694">RNA-binding</keyword>
<dbReference type="Pfam" id="PF14693">
    <property type="entry name" value="Ribosomal_TL5_C"/>
    <property type="match status" value="1"/>
</dbReference>
<dbReference type="GO" id="GO:0003735">
    <property type="term" value="F:structural constituent of ribosome"/>
    <property type="evidence" value="ECO:0007669"/>
    <property type="project" value="InterPro"/>
</dbReference>
<evidence type="ECO:0000256" key="1">
    <source>
        <dbReference type="ARBA" id="ARBA00022730"/>
    </source>
</evidence>
<keyword evidence="1 5" id="KW-0699">rRNA-binding</keyword>
<dbReference type="GO" id="GO:0008097">
    <property type="term" value="F:5S rRNA binding"/>
    <property type="evidence" value="ECO:0007669"/>
    <property type="project" value="InterPro"/>
</dbReference>
<evidence type="ECO:0000256" key="6">
    <source>
        <dbReference type="SAM" id="MobiDB-lite"/>
    </source>
</evidence>
<keyword evidence="3 5" id="KW-0689">Ribosomal protein</keyword>
<sequence>MAKTHEIKAQSRKDEGKGASRRLRHAGFVPAVIYGAGQDPQSIQIEHNIILLSAKHEWFFSSVLDLNVDGAVQKVLVRDWQKHPFKQLMMHMDFLRIDENAKLRVNVPLHFLNQETSTAGKTSGVVISHNLTEVEILCLPKHLPEFIELDLGALQAGDIIHLSDLKLPANVELPALQLGEAHDIAVVTVNVVKESAADAAEDAAAEAEAEANKAAAAKPAAKAAAKPADKK</sequence>
<dbReference type="SUPFAM" id="SSF50715">
    <property type="entry name" value="Ribosomal protein L25-like"/>
    <property type="match status" value="1"/>
</dbReference>
<dbReference type="NCBIfam" id="NF004128">
    <property type="entry name" value="PRK05618.1-2"/>
    <property type="match status" value="1"/>
</dbReference>
<evidence type="ECO:0000313" key="10">
    <source>
        <dbReference type="Proteomes" id="UP000319486"/>
    </source>
</evidence>
<dbReference type="Gene3D" id="2.170.120.20">
    <property type="entry name" value="Ribosomal protein L25, beta domain"/>
    <property type="match status" value="1"/>
</dbReference>
<dbReference type="InterPro" id="IPR020055">
    <property type="entry name" value="Ribosomal_bL25_short"/>
</dbReference>
<evidence type="ECO:0000256" key="5">
    <source>
        <dbReference type="HAMAP-Rule" id="MF_01334"/>
    </source>
</evidence>
<feature type="region of interest" description="Disordered" evidence="6">
    <location>
        <begin position="204"/>
        <end position="231"/>
    </location>
</feature>
<gene>
    <name evidence="5" type="primary">rplY</name>
    <name evidence="5" type="synonym">ctc</name>
    <name evidence="9" type="ORF">EAH88_13530</name>
</gene>
<keyword evidence="4 5" id="KW-0687">Ribonucleoprotein</keyword>
<evidence type="ECO:0000256" key="3">
    <source>
        <dbReference type="ARBA" id="ARBA00022980"/>
    </source>
</evidence>
<feature type="domain" description="Large ribosomal subunit protein bL25 L25" evidence="7">
    <location>
        <begin position="7"/>
        <end position="94"/>
    </location>
</feature>
<comment type="similarity">
    <text evidence="5">Belongs to the bacterial ribosomal protein bL25 family. CTC subfamily.</text>
</comment>
<dbReference type="GO" id="GO:0022625">
    <property type="term" value="C:cytosolic large ribosomal subunit"/>
    <property type="evidence" value="ECO:0007669"/>
    <property type="project" value="TreeGrafter"/>
</dbReference>
<dbReference type="PANTHER" id="PTHR33284">
    <property type="entry name" value="RIBOSOMAL PROTEIN L25/GLN-TRNA SYNTHETASE, ANTI-CODON-BINDING DOMAIN-CONTAINING PROTEIN"/>
    <property type="match status" value="1"/>
</dbReference>
<evidence type="ECO:0000313" key="9">
    <source>
        <dbReference type="EMBL" id="TPG07447.1"/>
    </source>
</evidence>
<dbReference type="STRING" id="582702.SAMN05192579_11970"/>
<dbReference type="PANTHER" id="PTHR33284:SF1">
    <property type="entry name" value="RIBOSOMAL PROTEIN L25_GLN-TRNA SYNTHETASE, ANTI-CODON-BINDING DOMAIN-CONTAINING PROTEIN"/>
    <property type="match status" value="1"/>
</dbReference>
<dbReference type="InterPro" id="IPR011035">
    <property type="entry name" value="Ribosomal_bL25/Gln-tRNA_synth"/>
</dbReference>
<feature type="domain" description="Large ribosomal subunit protein bL25 beta" evidence="8">
    <location>
        <begin position="102"/>
        <end position="190"/>
    </location>
</feature>
<dbReference type="HAMAP" id="MF_01334">
    <property type="entry name" value="Ribosomal_bL25_CTC"/>
    <property type="match status" value="1"/>
</dbReference>
<organism evidence="9 10">
    <name type="scientific">Rhodanobacter glycinis</name>
    <dbReference type="NCBI Taxonomy" id="582702"/>
    <lineage>
        <taxon>Bacteria</taxon>
        <taxon>Pseudomonadati</taxon>
        <taxon>Pseudomonadota</taxon>
        <taxon>Gammaproteobacteria</taxon>
        <taxon>Lysobacterales</taxon>
        <taxon>Rhodanobacteraceae</taxon>
        <taxon>Rhodanobacter</taxon>
    </lineage>
</organism>
<dbReference type="Pfam" id="PF01386">
    <property type="entry name" value="Ribosomal_L25p"/>
    <property type="match status" value="1"/>
</dbReference>
<dbReference type="NCBIfam" id="NF004612">
    <property type="entry name" value="PRK05943.1"/>
    <property type="match status" value="1"/>
</dbReference>
<feature type="region of interest" description="Disordered" evidence="6">
    <location>
        <begin position="1"/>
        <end position="20"/>
    </location>
</feature>
<dbReference type="GO" id="GO:0006412">
    <property type="term" value="P:translation"/>
    <property type="evidence" value="ECO:0007669"/>
    <property type="project" value="UniProtKB-UniRule"/>
</dbReference>
<dbReference type="InterPro" id="IPR037121">
    <property type="entry name" value="Ribosomal_bL25_C"/>
</dbReference>
<dbReference type="InterPro" id="IPR029751">
    <property type="entry name" value="Ribosomal_L25_dom"/>
</dbReference>
<comment type="caution">
    <text evidence="9">The sequence shown here is derived from an EMBL/GenBank/DDBJ whole genome shotgun (WGS) entry which is preliminary data.</text>
</comment>
<evidence type="ECO:0000259" key="8">
    <source>
        <dbReference type="Pfam" id="PF14693"/>
    </source>
</evidence>
<dbReference type="InterPro" id="IPR020930">
    <property type="entry name" value="Ribosomal_uL5_bac-type"/>
</dbReference>
<dbReference type="NCBIfam" id="NF004130">
    <property type="entry name" value="PRK05618.1-5"/>
    <property type="match status" value="1"/>
</dbReference>
<dbReference type="HAMAP" id="MF_01336">
    <property type="entry name" value="Ribosomal_bL25"/>
    <property type="match status" value="1"/>
</dbReference>
<feature type="compositionally biased region" description="Basic and acidic residues" evidence="6">
    <location>
        <begin position="1"/>
        <end position="18"/>
    </location>
</feature>
<keyword evidence="10" id="KW-1185">Reference proteome</keyword>
<feature type="compositionally biased region" description="Low complexity" evidence="6">
    <location>
        <begin position="212"/>
        <end position="231"/>
    </location>
</feature>
<dbReference type="NCBIfam" id="TIGR00731">
    <property type="entry name" value="bL25_bact_ctc"/>
    <property type="match status" value="1"/>
</dbReference>
<dbReference type="InterPro" id="IPR020057">
    <property type="entry name" value="Ribosomal_bL25_b-dom"/>
</dbReference>
<comment type="subunit">
    <text evidence="5">Part of the 50S ribosomal subunit; part of the 5S rRNA/L5/L18/L25 subcomplex. Contacts the 5S rRNA. Binds to the 5S rRNA independently of L5 and L18.</text>
</comment>
<reference evidence="9 10" key="1">
    <citation type="journal article" date="2019" name="Environ. Microbiol.">
        <title>Species interactions and distinct microbial communities in high Arctic permafrost affected cryosols are associated with the CH4 and CO2 gas fluxes.</title>
        <authorList>
            <person name="Altshuler I."/>
            <person name="Hamel J."/>
            <person name="Turney S."/>
            <person name="Magnuson E."/>
            <person name="Levesque R."/>
            <person name="Greer C."/>
            <person name="Whyte L.G."/>
        </authorList>
    </citation>
    <scope>NUCLEOTIDE SEQUENCE [LARGE SCALE GENOMIC DNA]</scope>
    <source>
        <strain evidence="9 10">S13Y</strain>
    </source>
</reference>
<evidence type="ECO:0000259" key="7">
    <source>
        <dbReference type="Pfam" id="PF01386"/>
    </source>
</evidence>